<feature type="compositionally biased region" description="Basic and acidic residues" evidence="1">
    <location>
        <begin position="88"/>
        <end position="101"/>
    </location>
</feature>
<keyword evidence="2" id="KW-0812">Transmembrane</keyword>
<gene>
    <name evidence="3" type="ORF">ABZU02_00045</name>
</gene>
<dbReference type="AlphaFoldDB" id="A0AAU8NNZ7"/>
<feature type="compositionally biased region" description="Acidic residues" evidence="1">
    <location>
        <begin position="628"/>
        <end position="647"/>
    </location>
</feature>
<feature type="transmembrane region" description="Helical" evidence="2">
    <location>
        <begin position="7"/>
        <end position="26"/>
    </location>
</feature>
<keyword evidence="2" id="KW-0472">Membrane</keyword>
<accession>A0AAU8NNZ7</accession>
<feature type="region of interest" description="Disordered" evidence="1">
    <location>
        <begin position="693"/>
        <end position="716"/>
    </location>
</feature>
<feature type="region of interest" description="Disordered" evidence="1">
    <location>
        <begin position="623"/>
        <end position="670"/>
    </location>
</feature>
<feature type="compositionally biased region" description="Low complexity" evidence="1">
    <location>
        <begin position="704"/>
        <end position="716"/>
    </location>
</feature>
<evidence type="ECO:0000313" key="3">
    <source>
        <dbReference type="EMBL" id="XCS43559.1"/>
    </source>
</evidence>
<dbReference type="InterPro" id="IPR022435">
    <property type="entry name" value="Surface-anchored_actinobac"/>
</dbReference>
<dbReference type="NCBIfam" id="NF038134">
    <property type="entry name" value="choice_anch_M"/>
    <property type="match status" value="2"/>
</dbReference>
<evidence type="ECO:0000256" key="1">
    <source>
        <dbReference type="SAM" id="MobiDB-lite"/>
    </source>
</evidence>
<feature type="compositionally biased region" description="Basic residues" evidence="1">
    <location>
        <begin position="434"/>
        <end position="447"/>
    </location>
</feature>
<feature type="compositionally biased region" description="Low complexity" evidence="1">
    <location>
        <begin position="655"/>
        <end position="670"/>
    </location>
</feature>
<name>A0AAU8NNZ7_9BIFI</name>
<keyword evidence="2" id="KW-1133">Transmembrane helix</keyword>
<reference evidence="3" key="1">
    <citation type="submission" date="2024-06" db="EMBL/GenBank/DDBJ databases">
        <title>Vaginal Lactobacillus fatty acid response mechanisms reveal a metabolite-targeted strategy for bacterial vaginosis treatment.</title>
        <authorList>
            <person name="Zhu M."/>
            <person name="Blainey P.C."/>
            <person name="Bloom S.M."/>
            <person name="Kwon D.S."/>
        </authorList>
    </citation>
    <scope>NUCLEOTIDE SEQUENCE</scope>
    <source>
        <strain evidence="3">0809_588_1_1_BHK4</strain>
    </source>
</reference>
<feature type="transmembrane region" description="Helical" evidence="2">
    <location>
        <begin position="755"/>
        <end position="779"/>
    </location>
</feature>
<sequence length="798" mass="85817">MRNKTIICFRLISAILSATISFGFLASMCCCNCGSAYASEAAQEESAATESVNSSDEDEDSDDENVYRDDPSSDDSSNMPKANQNNAKDSKKSDNPNKTSNEEACKAAVVAKDSGKPKDSDKQYEKCKVYEGHTDGIAVYMDKSRHLVLGTQGDYFPGVPQNGVRYNSDRIEFVLRSNTKLKKSDFAKELSFLPKDNSSEYVWALPQAQEDNKLWLGFTTQTLPRKSVSAVKFRLKSATIPEGGAVYAYENDAHGKVIPVLGSPNTDFPHKFYRNDNTHLHVNWVFTKPGQYGLCIEVTVKTKDGKILKDSQGYTFNVDMQGDAAGEYFRIEDKDPDDDSELNKHENQSASEGDDSSEDGDDSDNDDEESEDSEDEDDEDSSTSIVINGNNNRVYVTPWPGAKPKDGLANHGSSEDSSEDGESGDASESEAKSKSKNKKQKSSKKCSKFKDLQGNKLVIKHGHVDLATYSTGNGIGFAVQEDVTGSHVKRDPSTVVFYAGKSAKDGNVWRLPQTQKNSVPWVGWSNQNLSPHKPSKISLKSVKGPGSVRIWLQGSLGEKAKTVMSSGGNRTYTIPANTHMHLNWDFSKAGYYTIRLAVSANGKTVTKDFHFAIGVDALKTPMSCSAGSDEDGDDGDGEDADEQEDGQSDGKENGQNDGNNGNNNGGSTSLAGSYSGGESSFFGAGTRSGSGLAKSAKTGKTGMSVSLSGSTLGKSKGLQSKYNAKRIKGLSQSLKSGVKSEEPSGIIGLFQRKPIVAYTALSLGIATISGTCAAGLFILRKRGLIPAGGLFSALMGFK</sequence>
<dbReference type="EMBL" id="CP160091">
    <property type="protein sequence ID" value="XCS43559.1"/>
    <property type="molecule type" value="Genomic_DNA"/>
</dbReference>
<feature type="compositionally biased region" description="Polar residues" evidence="1">
    <location>
        <begin position="78"/>
        <end position="87"/>
    </location>
</feature>
<feature type="compositionally biased region" description="Acidic residues" evidence="1">
    <location>
        <begin position="416"/>
        <end position="428"/>
    </location>
</feature>
<organism evidence="3">
    <name type="scientific">Gardnerella piotii</name>
    <dbReference type="NCBI Taxonomy" id="2792977"/>
    <lineage>
        <taxon>Bacteria</taxon>
        <taxon>Bacillati</taxon>
        <taxon>Actinomycetota</taxon>
        <taxon>Actinomycetes</taxon>
        <taxon>Bifidobacteriales</taxon>
        <taxon>Bifidobacteriaceae</taxon>
        <taxon>Gardnerella</taxon>
    </lineage>
</organism>
<feature type="compositionally biased region" description="Acidic residues" evidence="1">
    <location>
        <begin position="55"/>
        <end position="64"/>
    </location>
</feature>
<feature type="compositionally biased region" description="Low complexity" evidence="1">
    <location>
        <begin position="44"/>
        <end position="54"/>
    </location>
</feature>
<evidence type="ECO:0000256" key="2">
    <source>
        <dbReference type="SAM" id="Phobius"/>
    </source>
</evidence>
<proteinExistence type="predicted"/>
<feature type="compositionally biased region" description="Acidic residues" evidence="1">
    <location>
        <begin position="352"/>
        <end position="381"/>
    </location>
</feature>
<dbReference type="NCBIfam" id="TIGR03769">
    <property type="entry name" value="P_ac_wall_RPT"/>
    <property type="match status" value="1"/>
</dbReference>
<protein>
    <submittedName>
        <fullName evidence="3">Choice-of-anchor M domain-containing protein</fullName>
    </submittedName>
</protein>
<feature type="region of interest" description="Disordered" evidence="1">
    <location>
        <begin position="44"/>
        <end position="101"/>
    </location>
</feature>
<feature type="region of interest" description="Disordered" evidence="1">
    <location>
        <begin position="331"/>
        <end position="447"/>
    </location>
</feature>
<feature type="compositionally biased region" description="Polar residues" evidence="1">
    <location>
        <begin position="383"/>
        <end position="394"/>
    </location>
</feature>